<evidence type="ECO:0000313" key="1">
    <source>
        <dbReference type="EMBL" id="MFC4363390.1"/>
    </source>
</evidence>
<accession>A0ABV8V864</accession>
<dbReference type="Proteomes" id="UP001595840">
    <property type="component" value="Unassembled WGS sequence"/>
</dbReference>
<keyword evidence="2" id="KW-1185">Reference proteome</keyword>
<dbReference type="Pfam" id="PF05930">
    <property type="entry name" value="Phage_AlpA"/>
    <property type="match status" value="1"/>
</dbReference>
<dbReference type="InterPro" id="IPR010260">
    <property type="entry name" value="AlpA"/>
</dbReference>
<sequence>MISKIQKDLPSTGFVRLSTVLQFIPVAKSTWWLWCAQGKAPKGIKLSKTVTAWKVEEIKAFIAGKGGEV</sequence>
<protein>
    <submittedName>
        <fullName evidence="1">Helix-turn-helix transcriptional regulator</fullName>
    </submittedName>
</protein>
<evidence type="ECO:0000313" key="2">
    <source>
        <dbReference type="Proteomes" id="UP001595840"/>
    </source>
</evidence>
<dbReference type="RefSeq" id="WP_290261148.1">
    <property type="nucleotide sequence ID" value="NZ_JAUFQG010000004.1"/>
</dbReference>
<organism evidence="1 2">
    <name type="scientific">Simiduia curdlanivorans</name>
    <dbReference type="NCBI Taxonomy" id="1492769"/>
    <lineage>
        <taxon>Bacteria</taxon>
        <taxon>Pseudomonadati</taxon>
        <taxon>Pseudomonadota</taxon>
        <taxon>Gammaproteobacteria</taxon>
        <taxon>Cellvibrionales</taxon>
        <taxon>Cellvibrionaceae</taxon>
        <taxon>Simiduia</taxon>
    </lineage>
</organism>
<proteinExistence type="predicted"/>
<comment type="caution">
    <text evidence="1">The sequence shown here is derived from an EMBL/GenBank/DDBJ whole genome shotgun (WGS) entry which is preliminary data.</text>
</comment>
<dbReference type="EMBL" id="JBHSCX010000020">
    <property type="protein sequence ID" value="MFC4363390.1"/>
    <property type="molecule type" value="Genomic_DNA"/>
</dbReference>
<name>A0ABV8V864_9GAMM</name>
<reference evidence="2" key="1">
    <citation type="journal article" date="2019" name="Int. J. Syst. Evol. Microbiol.">
        <title>The Global Catalogue of Microorganisms (GCM) 10K type strain sequencing project: providing services to taxonomists for standard genome sequencing and annotation.</title>
        <authorList>
            <consortium name="The Broad Institute Genomics Platform"/>
            <consortium name="The Broad Institute Genome Sequencing Center for Infectious Disease"/>
            <person name="Wu L."/>
            <person name="Ma J."/>
        </authorList>
    </citation>
    <scope>NUCLEOTIDE SEQUENCE [LARGE SCALE GENOMIC DNA]</scope>
    <source>
        <strain evidence="2">CECT 8570</strain>
    </source>
</reference>
<gene>
    <name evidence="1" type="ORF">ACFOX3_13830</name>
</gene>